<dbReference type="GO" id="GO:0003677">
    <property type="term" value="F:DNA binding"/>
    <property type="evidence" value="ECO:0007669"/>
    <property type="project" value="TreeGrafter"/>
</dbReference>
<feature type="compositionally biased region" description="Basic residues" evidence="4">
    <location>
        <begin position="319"/>
        <end position="331"/>
    </location>
</feature>
<dbReference type="GO" id="GO:0042274">
    <property type="term" value="P:ribosomal small subunit biogenesis"/>
    <property type="evidence" value="ECO:0007669"/>
    <property type="project" value="TreeGrafter"/>
</dbReference>
<organism evidence="6 7">
    <name type="scientific">Clupea harengus</name>
    <name type="common">Atlantic herring</name>
    <dbReference type="NCBI Taxonomy" id="7950"/>
    <lineage>
        <taxon>Eukaryota</taxon>
        <taxon>Metazoa</taxon>
        <taxon>Chordata</taxon>
        <taxon>Craniata</taxon>
        <taxon>Vertebrata</taxon>
        <taxon>Euteleostomi</taxon>
        <taxon>Actinopterygii</taxon>
        <taxon>Neopterygii</taxon>
        <taxon>Teleostei</taxon>
        <taxon>Clupei</taxon>
        <taxon>Clupeiformes</taxon>
        <taxon>Clupeoidei</taxon>
        <taxon>Clupeidae</taxon>
        <taxon>Clupea</taxon>
    </lineage>
</organism>
<dbReference type="GeneID" id="105911088"/>
<dbReference type="PANTHER" id="PTHR14369:SF0">
    <property type="entry name" value="SURFEIT LOCUS PROTEIN 6"/>
    <property type="match status" value="1"/>
</dbReference>
<protein>
    <submittedName>
        <fullName evidence="7">Surfeit locus protein 6 isoform X1</fullName>
    </submittedName>
</protein>
<feature type="compositionally biased region" description="Basic residues" evidence="4">
    <location>
        <begin position="176"/>
        <end position="187"/>
    </location>
</feature>
<sequence>MLEINYYRPLERFCPKMTSLAAKYAYLEKFASKVISQPTEFRGREYVPFKGNSSADGPSKKKKKNKQKQKQTPTQGNQTNKQPASKTSMITDTSAVRKRTNAVSKEATKPKIQKSTATNPSKTPEEGETPGSEFSATDILRQRLHQKIEETRGLGIDPSSEEVKRRRERRKQERERKKRKKKSFRAKRMAEEAAAEEEGNQEDAPEVPPAQTDEPAEEDLTTVVFSKVEVGEEYVDKAIQKKEKKKRVKGGLTPLTGKNYKQLLTRVQARNAKLEDLREKDPAKAEKEEEKMKWTNMLYKAEGLKIKDNEDMLKASLKKKEKRKIQVKRKWTERSQQVVDKMQHRQDKRRKNLQKRKTGNVEKRKQKARKKGRVLPEDLKKAVV</sequence>
<dbReference type="OrthoDB" id="444809at2759"/>
<keyword evidence="6" id="KW-1185">Reference proteome</keyword>
<dbReference type="CTD" id="6838"/>
<evidence type="ECO:0000313" key="7">
    <source>
        <dbReference type="RefSeq" id="XP_012695320.2"/>
    </source>
</evidence>
<feature type="compositionally biased region" description="Polar residues" evidence="4">
    <location>
        <begin position="113"/>
        <end position="122"/>
    </location>
</feature>
<comment type="subcellular location">
    <subcellularLocation>
        <location evidence="1">Nucleus</location>
    </subcellularLocation>
</comment>
<evidence type="ECO:0000313" key="6">
    <source>
        <dbReference type="Proteomes" id="UP000515152"/>
    </source>
</evidence>
<dbReference type="GO" id="GO:0003723">
    <property type="term" value="F:RNA binding"/>
    <property type="evidence" value="ECO:0007669"/>
    <property type="project" value="TreeGrafter"/>
</dbReference>
<feature type="compositionally biased region" description="Basic and acidic residues" evidence="4">
    <location>
        <begin position="374"/>
        <end position="384"/>
    </location>
</feature>
<dbReference type="AlphaFoldDB" id="A0A6P3WCS5"/>
<dbReference type="InterPro" id="IPR007019">
    <property type="entry name" value="SURF6"/>
</dbReference>
<feature type="compositionally biased region" description="Low complexity" evidence="4">
    <location>
        <begin position="70"/>
        <end position="82"/>
    </location>
</feature>
<keyword evidence="3" id="KW-0539">Nucleus</keyword>
<gene>
    <name evidence="7" type="primary">surf6</name>
</gene>
<evidence type="ECO:0000259" key="5">
    <source>
        <dbReference type="Pfam" id="PF04935"/>
    </source>
</evidence>
<feature type="region of interest" description="Disordered" evidence="4">
    <location>
        <begin position="41"/>
        <end position="220"/>
    </location>
</feature>
<evidence type="ECO:0000256" key="4">
    <source>
        <dbReference type="SAM" id="MobiDB-lite"/>
    </source>
</evidence>
<evidence type="ECO:0000256" key="3">
    <source>
        <dbReference type="ARBA" id="ARBA00023242"/>
    </source>
</evidence>
<feature type="domain" description="Ribosomal RNA-processing protein 14/surfeit locus protein 6 C-terminal" evidence="5">
    <location>
        <begin position="162"/>
        <end position="366"/>
    </location>
</feature>
<dbReference type="PANTHER" id="PTHR14369">
    <property type="entry name" value="SURFEIT LOCUS PROTEIN 6"/>
    <property type="match status" value="1"/>
</dbReference>
<dbReference type="Proteomes" id="UP000515152">
    <property type="component" value="Chromosome 12"/>
</dbReference>
<feature type="compositionally biased region" description="Basic residues" evidence="4">
    <location>
        <begin position="346"/>
        <end position="373"/>
    </location>
</feature>
<comment type="similarity">
    <text evidence="2">Belongs to the SURF6 family.</text>
</comment>
<proteinExistence type="inferred from homology"/>
<reference evidence="7" key="1">
    <citation type="submission" date="2025-08" db="UniProtKB">
        <authorList>
            <consortium name="RefSeq"/>
        </authorList>
    </citation>
    <scope>IDENTIFICATION</scope>
</reference>
<dbReference type="Pfam" id="PF04935">
    <property type="entry name" value="SURF6"/>
    <property type="match status" value="1"/>
</dbReference>
<evidence type="ECO:0000256" key="2">
    <source>
        <dbReference type="ARBA" id="ARBA00005904"/>
    </source>
</evidence>
<dbReference type="KEGG" id="char:105911088"/>
<feature type="region of interest" description="Disordered" evidence="4">
    <location>
        <begin position="319"/>
        <end position="384"/>
    </location>
</feature>
<accession>A0A6P3WCS5</accession>
<name>A0A6P3WCS5_CLUHA</name>
<feature type="compositionally biased region" description="Acidic residues" evidence="4">
    <location>
        <begin position="193"/>
        <end position="205"/>
    </location>
</feature>
<dbReference type="GO" id="GO:0005730">
    <property type="term" value="C:nucleolus"/>
    <property type="evidence" value="ECO:0007669"/>
    <property type="project" value="TreeGrafter"/>
</dbReference>
<dbReference type="RefSeq" id="XP_012695320.2">
    <property type="nucleotide sequence ID" value="XM_012839866.3"/>
</dbReference>
<dbReference type="InterPro" id="IPR029190">
    <property type="entry name" value="Rrp14/SURF6_C"/>
</dbReference>
<feature type="compositionally biased region" description="Basic and acidic residues" evidence="4">
    <location>
        <begin position="161"/>
        <end position="175"/>
    </location>
</feature>
<evidence type="ECO:0000256" key="1">
    <source>
        <dbReference type="ARBA" id="ARBA00004123"/>
    </source>
</evidence>
<feature type="compositionally biased region" description="Basic residues" evidence="4">
    <location>
        <begin position="60"/>
        <end position="69"/>
    </location>
</feature>
<feature type="compositionally biased region" description="Polar residues" evidence="4">
    <location>
        <begin position="83"/>
        <end position="94"/>
    </location>
</feature>
<dbReference type="GO" id="GO:0042273">
    <property type="term" value="P:ribosomal large subunit biogenesis"/>
    <property type="evidence" value="ECO:0007669"/>
    <property type="project" value="TreeGrafter"/>
</dbReference>